<keyword evidence="2" id="KW-1133">Transmembrane helix</keyword>
<name>A0A8K0DHH3_9ROSA</name>
<dbReference type="InterPro" id="IPR021924">
    <property type="entry name" value="DUF3537"/>
</dbReference>
<feature type="transmembrane region" description="Helical" evidence="2">
    <location>
        <begin position="287"/>
        <end position="311"/>
    </location>
</feature>
<dbReference type="Pfam" id="PF12056">
    <property type="entry name" value="DUF3537"/>
    <property type="match status" value="1"/>
</dbReference>
<feature type="transmembrane region" description="Helical" evidence="2">
    <location>
        <begin position="259"/>
        <end position="281"/>
    </location>
</feature>
<evidence type="ECO:0000256" key="1">
    <source>
        <dbReference type="SAM" id="MobiDB-lite"/>
    </source>
</evidence>
<reference evidence="3" key="1">
    <citation type="submission" date="2020-03" db="EMBL/GenBank/DDBJ databases">
        <title>A high-quality chromosome-level genome assembly of a woody plant with both climbing and erect habits, Rhamnella rubrinervis.</title>
        <authorList>
            <person name="Lu Z."/>
            <person name="Yang Y."/>
            <person name="Zhu X."/>
            <person name="Sun Y."/>
        </authorList>
    </citation>
    <scope>NUCLEOTIDE SEQUENCE</scope>
    <source>
        <strain evidence="3">BYM</strain>
        <tissue evidence="3">Leaf</tissue>
    </source>
</reference>
<evidence type="ECO:0000313" key="4">
    <source>
        <dbReference type="Proteomes" id="UP000796880"/>
    </source>
</evidence>
<organism evidence="3 4">
    <name type="scientific">Rhamnella rubrinervis</name>
    <dbReference type="NCBI Taxonomy" id="2594499"/>
    <lineage>
        <taxon>Eukaryota</taxon>
        <taxon>Viridiplantae</taxon>
        <taxon>Streptophyta</taxon>
        <taxon>Embryophyta</taxon>
        <taxon>Tracheophyta</taxon>
        <taxon>Spermatophyta</taxon>
        <taxon>Magnoliopsida</taxon>
        <taxon>eudicotyledons</taxon>
        <taxon>Gunneridae</taxon>
        <taxon>Pentapetalae</taxon>
        <taxon>rosids</taxon>
        <taxon>fabids</taxon>
        <taxon>Rosales</taxon>
        <taxon>Rhamnaceae</taxon>
        <taxon>rhamnoid group</taxon>
        <taxon>Rhamneae</taxon>
        <taxon>Rhamnella</taxon>
    </lineage>
</organism>
<gene>
    <name evidence="3" type="ORF">FNV43_RR25817</name>
</gene>
<dbReference type="EMBL" id="VOIH02000012">
    <property type="protein sequence ID" value="KAF3431087.1"/>
    <property type="molecule type" value="Genomic_DNA"/>
</dbReference>
<dbReference type="Proteomes" id="UP000796880">
    <property type="component" value="Unassembled WGS sequence"/>
</dbReference>
<feature type="transmembrane region" description="Helical" evidence="2">
    <location>
        <begin position="62"/>
        <end position="84"/>
    </location>
</feature>
<evidence type="ECO:0000313" key="3">
    <source>
        <dbReference type="EMBL" id="KAF3431087.1"/>
    </source>
</evidence>
<protein>
    <submittedName>
        <fullName evidence="3">Uncharacterized protein</fullName>
    </submittedName>
</protein>
<keyword evidence="4" id="KW-1185">Reference proteome</keyword>
<proteinExistence type="predicted"/>
<feature type="region of interest" description="Disordered" evidence="1">
    <location>
        <begin position="1"/>
        <end position="38"/>
    </location>
</feature>
<evidence type="ECO:0000256" key="2">
    <source>
        <dbReference type="SAM" id="Phobius"/>
    </source>
</evidence>
<feature type="transmembrane region" description="Helical" evidence="2">
    <location>
        <begin position="104"/>
        <end position="123"/>
    </location>
</feature>
<keyword evidence="2" id="KW-0812">Transmembrane</keyword>
<sequence>MDEPHEKEVEKPPAQTPLLDSNQNQTNDQQQGEDENEGTHLDQILQHLENFLTFLGFNQSSLLRLALSWIAFLLIGVLLPVLVLELSKCSGCEVYQINNFELDIVASQACLAAVSLVCISHNLRKHGIRRFLFVDRHSGYMERLHDDYIKEISGSLRLLILWALPCFFLKLGREILRMVYINHDAWWLSIAISMAFVISWTYVSIISLSASILFHLVCNLQVIHFEDYGKLLERESDVLVFIEEHVRLRYHLSKISHRFRIFLVLQFVVVTASQFVTLFQVTGYSGIITFINGGDFAVSSLVQVVGIIICLHGATRISHRAQAIASIASRWHAILTCSSNDTSQRRNSNSVGRLDAVNTLNSLVINYSESDLESLDYIGMPTNTQLASYLSSYHRRQAFVMYLQTNPGGITIFGWTVDRGLINTIFFIELTLITFFWERP</sequence>
<comment type="caution">
    <text evidence="3">The sequence shown here is derived from an EMBL/GenBank/DDBJ whole genome shotgun (WGS) entry which is preliminary data.</text>
</comment>
<dbReference type="PANTHER" id="PTHR31963">
    <property type="entry name" value="RAS GUANINE NUCLEOTIDE EXCHANGE FACTOR K"/>
    <property type="match status" value="1"/>
</dbReference>
<feature type="transmembrane region" description="Helical" evidence="2">
    <location>
        <begin position="156"/>
        <end position="173"/>
    </location>
</feature>
<dbReference type="PANTHER" id="PTHR31963:SF2">
    <property type="entry name" value="ZINC FINGER CONSTANS-LIKE PROTEIN (DUF3537)"/>
    <property type="match status" value="1"/>
</dbReference>
<feature type="compositionally biased region" description="Basic and acidic residues" evidence="1">
    <location>
        <begin position="1"/>
        <end position="11"/>
    </location>
</feature>
<dbReference type="OrthoDB" id="1897957at2759"/>
<dbReference type="AlphaFoldDB" id="A0A8K0DHH3"/>
<accession>A0A8K0DHH3</accession>
<keyword evidence="2" id="KW-0472">Membrane</keyword>
<feature type="transmembrane region" description="Helical" evidence="2">
    <location>
        <begin position="420"/>
        <end position="437"/>
    </location>
</feature>